<dbReference type="PROSITE" id="PS50234">
    <property type="entry name" value="VWFA"/>
    <property type="match status" value="1"/>
</dbReference>
<evidence type="ECO:0000256" key="10">
    <source>
        <dbReference type="SAM" id="MobiDB-lite"/>
    </source>
</evidence>
<dbReference type="InterPro" id="IPR041190">
    <property type="entry name" value="Midasin_AAA_lid_5"/>
</dbReference>
<dbReference type="GO" id="GO:0016887">
    <property type="term" value="F:ATP hydrolysis activity"/>
    <property type="evidence" value="ECO:0007669"/>
    <property type="project" value="InterPro"/>
</dbReference>
<protein>
    <recommendedName>
        <fullName evidence="4 9">Midasin</fullName>
    </recommendedName>
</protein>
<feature type="compositionally biased region" description="Basic and acidic residues" evidence="10">
    <location>
        <begin position="5232"/>
        <end position="5260"/>
    </location>
</feature>
<feature type="compositionally biased region" description="Basic and acidic residues" evidence="10">
    <location>
        <begin position="4818"/>
        <end position="4828"/>
    </location>
</feature>
<dbReference type="GO" id="GO:0000027">
    <property type="term" value="P:ribosomal large subunit assembly"/>
    <property type="evidence" value="ECO:0007669"/>
    <property type="project" value="InterPro"/>
</dbReference>
<dbReference type="InterPro" id="IPR002035">
    <property type="entry name" value="VWF_A"/>
</dbReference>
<feature type="compositionally biased region" description="Basic and acidic residues" evidence="10">
    <location>
        <begin position="4519"/>
        <end position="4529"/>
    </location>
</feature>
<evidence type="ECO:0000256" key="4">
    <source>
        <dbReference type="ARBA" id="ARBA00017143"/>
    </source>
</evidence>
<dbReference type="FunFam" id="3.40.50.300:FF:004550">
    <property type="entry name" value="Midasin"/>
    <property type="match status" value="1"/>
</dbReference>
<comment type="function">
    <text evidence="9">Nuclear chaperone required for maturation and nuclear export of pre-60S ribosome subunits.</text>
</comment>
<feature type="compositionally biased region" description="Basic and acidic residues" evidence="10">
    <location>
        <begin position="5054"/>
        <end position="5064"/>
    </location>
</feature>
<accession>A0A6P5I9U6</accession>
<evidence type="ECO:0000256" key="6">
    <source>
        <dbReference type="ARBA" id="ARBA00022840"/>
    </source>
</evidence>
<dbReference type="FunFam" id="3.40.50.300:FF:000919">
    <property type="entry name" value="Midasin"/>
    <property type="match status" value="1"/>
</dbReference>
<feature type="compositionally biased region" description="Polar residues" evidence="10">
    <location>
        <begin position="5033"/>
        <end position="5043"/>
    </location>
</feature>
<dbReference type="Pfam" id="PF17867">
    <property type="entry name" value="AAA_lid_7"/>
    <property type="match status" value="3"/>
</dbReference>
<dbReference type="PANTHER" id="PTHR48103:SF2">
    <property type="entry name" value="MIDASIN"/>
    <property type="match status" value="1"/>
</dbReference>
<feature type="region of interest" description="Disordered" evidence="10">
    <location>
        <begin position="4660"/>
        <end position="5260"/>
    </location>
</feature>
<evidence type="ECO:0000256" key="3">
    <source>
        <dbReference type="ARBA" id="ARBA00007188"/>
    </source>
</evidence>
<feature type="compositionally biased region" description="Acidic residues" evidence="10">
    <location>
        <begin position="4872"/>
        <end position="4881"/>
    </location>
</feature>
<dbReference type="Pfam" id="PF07728">
    <property type="entry name" value="AAA_5"/>
    <property type="match status" value="8"/>
</dbReference>
<dbReference type="InterPro" id="IPR003593">
    <property type="entry name" value="AAA+_ATPase"/>
</dbReference>
<dbReference type="GO" id="GO:0005524">
    <property type="term" value="F:ATP binding"/>
    <property type="evidence" value="ECO:0007669"/>
    <property type="project" value="UniProtKB-KW"/>
</dbReference>
<feature type="domain" description="VWFA" evidence="11">
    <location>
        <begin position="5383"/>
        <end position="5582"/>
    </location>
</feature>
<feature type="compositionally biased region" description="Basic and acidic residues" evidence="10">
    <location>
        <begin position="4977"/>
        <end position="4993"/>
    </location>
</feature>
<dbReference type="InterPro" id="IPR011704">
    <property type="entry name" value="ATPase_dyneun-rel_AAA"/>
</dbReference>
<dbReference type="PANTHER" id="PTHR48103">
    <property type="entry name" value="MIDASIN-RELATED"/>
    <property type="match status" value="1"/>
</dbReference>
<dbReference type="PIRSF" id="PIRSF010340">
    <property type="entry name" value="Midasin"/>
    <property type="match status" value="1"/>
</dbReference>
<sequence length="5595" mass="635248">MEHLQLDLAAAPLRILAARNEKSRSELGRFLTKQTWTQQDRQCILSTLSQLLLDKECTVLIGRHLRPILLDLLERNREAIQAGGQINHDLHERLCVAMSKLIGSHPDVLPFALRYFKDTFPIFQRLFLESSDANPVRFGRRRMKLRDLMEAAFKFLQQNQSAFRELWDWSVCVPLLRSHDTLVRWYTANCLALITSMNEEHKLSFLKKSFSSEELIHYRLKLLEEAQLQDVEKALVLVTPDTALWHREKEPQHTHGHIVSGDLSAHVTAVCGVVLPRQYLAPTEQEVAPQSFVLVESVSKNLQSLALAVASQSAVLLEGPIGCGKTSLVEHLAAMTGRRKPPHILKIQLGDQTDSKMLLGMYRCTDVPGEFIWQPGTLTQAVTKGHWILLEDIDYAPLDVISVLIPLLENRELLIPGHGDCLKVAPGFQFFATRRLFGCAGNWYRPHNSHAILLDKYWTRIHLENMDKIELKEVLQSRYPSLSGATDHLLDIYIKLTGDKHQSRSNNCHGNEEVSMDVSEARGDDKSPSLEGRELSLRDLLNWCNRISYSFDSSSSSTSLNIFQEALDCFTAMLSKQTSRLKIAEVIGSKLNISKKKAEYFCQLYKPEIVVNELEVEVGRARLLRIQSPAVQVQREKLTFAATRPASILMEQLAVCVSKGEPVLLVGETGTGKTSAVQYLAHITGHRLRVVNMNQQSDTTDLLGGYKPVDHKLIWLPLREGFEELFAQTFSRKQNLTFLGHIQTCYRQKRWQDLLKLMQHVHKSALNKETKTNDAGLLLREKWEAFGLKLNHAHQQMKMTENALLFAFVEGTLAQAVKKGEWILLDEINLAAPETLECLSGLLEGCSGSLVLMDRGDTEPLTRHPDFRLFACMNPATDVGKKNLPQGIRNRLTELYVEELESKEDLQILIVDYLKGLNVNKNIVQGIINFYIAVRKESMNKLVDGTGHRPHYSLRTLCRALRFAASNPCHNIQRSLYEGFCLGFLTQLDRASHPLVQKLICQHVISSNVKSLLKQPIPEPKGGRLIQIEGYWISVGDKEPTIDETYILTPSVKLNLRDIVRVVSAGTYPVLIQGETSVGKTSLIRWLAAASGNHCVRINNHEHTDIQEYIGCYTSDASGKLVFKEGVLIDAMKKGYWIILDELNLAPTDVLEALNRLLDDNRELLITETQEVVKAHPRFMLFATQNPPGLYGGRKVLSRAFRNRFVELHFDELPSTELETILHKRCSLPPSYCNKLVKVMQDLQSYRRGSSLFAGKQGFITLRDLFRWAERYKSVEQTEKEYDWLQHLANDGFMLLAGRVRKQEEVDVIRDVLDRHFKKKCCPQSLFSEESVQKLLGKFSVQLSTLKSKFSHIVWTEDMRRLAVLAGRALEFGEPVLLVGDTGCGKTTICQIFAALANQKLYSVNCHLHMETSDFLGGLRPVRQKSKEDFDHSRLFEWHDGPLVLAMKEDGFFLLDEISLADDSVLERLNSVLEVEKTLVLAEKGSPEEDNSEVELLTAGKKFRILATMNPGGDFGKKELSPALRNRFTEIWCPQSKSRKDLIQIVKCSVRPGLSLGKVDHQGTDIAELMMDFIDWLTNQEFGRRYVISIRDILSWVNFMNIMRAENALKEGEEAISSVTSFVHAACLVYVDGIGSGTTSCGFDIAPLARKECLQFLTKKLSMVVKLADSMKNKLRIYDRTKDKEFICMDNFCGIRPFFIPRGPVLQRQDVSDYALGAGTTAMNAQRVLRATKLNKPILLEGSPGVGKTSLVLALAKASGNHLVRINLSEQTDITDLFGANLPVEGGKGGEFSWRDGPLLAALKAGHWIVLDELNLASQSVLEGLNACFDHRAEVYIPEIGMNFKVQHKKTKIFGCQNPYRQGGGRKGLPRSFLNRFTQVYVDPLSASDMEFIANTLFPAIEKSIVAKMVAFNNKIDQEVTFEKKWGQKGGPWEFNLRDLFRWCQLILVDQSPGCYDPGQHVYLVYGERMRSKEDKEKVISIFKEVFGPSTAPYMGTRQFHITPYEVQVGYSVLSRGSYVPQQSQRPLSLLHQSLKFLEPVMKCVQMNWMVILVGPTAVGKTSLVQLLAHLTGHTLKIMAMNSAMDTTELLGGFEQVDIIRPWRQLLKKVESTVSVLLRDSLLLNPEDAEVVLRAWSNFFLTYKPKCLGEVGKSITVEILNKLEAVLLLVQRLNNKINSFSKAEFSRFVEEFRSFRLKLVQNVDGRSHGTFEWVDSMLVQALQSGDWLLMDNVNFCNPSVLDRLNALLEPGGVLTVSERGVIDGSTPTIAPHPNFRLFLSMDPIHGEISRAMRNRGVEIYIPGERDDSSPDPLDLKLLLHSIGLVGDNLCDTLITMHTKTREVIAGSPTSSLSIFFHTATLIAQRLLRGLSVARAFYGACWEVYVSPQQSPANRQLVQEILVRCVSSLKSPEKWGSLLLAMGVWPDSLPSALFATEDSHLSTVRSDGQILVYCLNRLSLKTSKWERILPLTLKDLEKIIQSSNSESLNFSAIKMDTSWLDERNVLAASIKLLVERATNQDWVLRVRWLYHLAKNIPQGLECVKTYLESGATSLTNFYSNPLSAEINNIIKIMQPNVTDESVILLDPRWNMQALDIIRNSIDFDTESNKTEKILVRLESVANRSNLYLDREKRVFTEASLVSIGGKKSKNSALRMSLEFQKDPENYQSLPHEIVVHLAAFFEFCDSLIMFSVQSSQVELSDANLIKILYSVLWRDRFWTVSDMVKVDSQGLALLSLHWHWVSKHLVGGVPELLIGHEEKYYKEVLSVSEHIQNCLGSTMGGFASMKKVQKALGRPLPFKDKLVVECFEQLNVLSKSLSILELKPALGEGGRRDEIIRLRVAADEYTLKRHLLQAWGLILRANCLEDVNPDTLKNLVNAQRLQLKTKGVSIGCPEKKRMENAVTCQREAASLVPLTRKVQLWPGMEYLAVLWQYRVTTDFLSRAFLGRNCNNQQRRVDYNLNDHLAFCLKYTPNASQQLKSLWYLMDHKELTEKMTSLWSELISSAFISFWSSTVTTDPEYWLTWKPLLDVEGKEIPQPLDPSLKGPGILNRAVFSKCFFEVLTRSCRSSPWEISGLSVLSSSHVTLGEWAERAQQLKDISTILWTNMPVLSMAELRSTDAHLQWVMLYRPLLALAELVPEPWKQEYIQQCNRLPSRDRMAFQHVCRTLGDMIGQEVLPEELLGFMLTCVRHLFGEGESRKDISEVAERGSLWVYLGLSQVQAWLPQTQFDPAVKREYKLKYAKEELHQLECEWKTRNLLSQLHTGRDLEDEIVINYSHPHIRILRQRIQQLKEQISSLLKKQAFRPQVPSYESMLQEIHRYVTSIARISSVQDLLTRLLQSLRADMSKSSQAAQNLLKEEAAWQKSHHQFRKRLMEEYSLYPDAVAPLQAAILQMQHGMRLVASEVYATLHSGLVCPHKLSSLVTSLLAFPSVGSTFPTYFSHADALCSIKMIEVLRGLKKVSVKHSVGHELQGKDQKPCPTQEQLLMNALLYLRSHVLCKGEMDQKTLMLFRHICQEIINEWDEQERRAQVKAEQENSLYRYKNKNHGTGLSEEEEEEREFRKQFPLHEKDFADIVAQPTLEEKMETEDEPVERADKDVVFFSQSSMQAVMLVHQQLCLNFARSLWYQQDLPSHQPKHYFSLFLACYQTGASLVTHFYPWMSTEVNDRLLGSQLLGSTLFYNTLFEEAASDLTLKPDGPYDFYQHPNIKEVRQCQPVLHDFTEEVNRLLQDWPEHPALMQLVVVMDRIRSFPLSSPLSKFLNGLEILLAKSQDWEENASRSLSLRKHLDLVSHLIIQWRKLELNCWSMSLDNTMKRHTEKSTKHWFSIYQMLEKHMQEQTEGKEERDRQMALTMLVSTLQAFIEGASLGEFQVRLQMLLVFHCHVLLMPQVEGKDSLCSVLWNLYHYYKQFSDRVQARIEELRSPLEKELKEFVKISKWNDVSFWAIKQSVEKTHRTLFKFIKKFEAVLSEPCRPSLMESTQEEQLDCLQKQPAADEEKTPIQSLNSMLMKTLLARPGSTQTVLPDTCQDIIPFLSEGLLQSRLPKLTKRMKKICITVIKQSPLPGLVENLDQFTGDVISSVCELQSLTVEPNTDKEKQKSEVKHILLQKQRALSELFKYLMKVGLSYRKGLTWARSKDLQNILHLHPLDLHSVLSIIGNTQESDARLLTEISSSWDGCQKYFYRSLARHLRLQAAFLAPSKEIGVSIIDRCKGFSAHLMKTLIHQRSSLTALTEQWIILRNLLSCVQEIHSRLPGSHGYLVAFPPQDGVQQWTEKLQHLSMQSMIVLEQLSWFLQCCPKDQSLSSVDDNIIGDRLSTTHSGKTFTSEVTEPTLGEASGAVPDTIPVKLSYPSPVSGDYLPPGCRMRKSEQLWQQSMARVTEMLTAIKTVKAEVDKIRQQACETLFHSWKHFEVCSAGLSCMSKVSAQLQGLESLFVLPGTEAEQTAQQIALVRSLEYIRGEIDKAMADFTAWKTHLLTSSKQGNHISDEGFVEDFSAQMEVAIQAILFATQSLAERNDQKIQSGKEQETLQEESETTDSMERVQSGHLTKLLEDDFWADVNSLHVQRIISAISELLERLKSYGEDCTTEKHKFFSQACSLLVRLMPMLSRYSDLVLFHLTVSLATHRSTGKLLSVLTHVFSELGQKGFCLPKELMEESAGEGASEFHDYEGGGIGEGEGLKDVSDQIENEEQVEDSHQKGQEKEKEDPDSKPDIKGEDNAIEMSEDFDGKMHDGQLEKREEDDEKSDNENEELDKQMGDLNGEEAEKLNERLWGDDDEEDEEDEDDSKAEETGPGMDEEDSELVAKDDSMDTGNQNKDQKQPSKQEEEGAEEADDDGQGKEKIHEQIDEREYDENEVDPYHGNQEKQPEPEPLDLPDDLNLDGGEKSDEEDKAEEGANPFEIDEKPMDPEEAGCGAEEKEEDAIPDQSEEVQDQGMPEEGTSEDNKMEEEKEAEAETDDQEKDNVENSEENAAEEEQQHQEDENKEARKEASEENGVPTHKGLQPQEEEEKEIPEVDEEVPQAMERKEHESCGQTGEENLQSEIAVELAGAASEKDQAKEEHGSGTADARQAEGHESKLMSRLASQKQSKKKTQSFKRKPGQADNEHSMGDHSEHVHKRLRTVESTSSAEQEIAQPQAKVEEADAFEHIKQGSESYDAQTYDVASQEQQQSAHPPSSEQEENSEDASMEIEEQQEDLKTVDTQELKADEVKSGALATQGEDETDMETQPIRSEEDQDLRPDKSPTKVENEKQERSRESTIHTAPQYLTGLTFQHVLKDVGKLRQELERQLEAWQKQEPGHPDEEKAAAEMWQQYLVLTAPLSQQLCEQLRLILEPTQAAKLKGDYRTGKRLNMRKVIPYIASQFRKDKIWLRRTKPSKRQYQICLAIDDSSSMVDNHTKQLAYESLAVIGNALALLEVGQIAVYSFGETVQLLHPFHEQFNDQSGTRILQLCKFQQKKTKIAQFLESSASMFTAAQQLSQNISPETAQLLLIVSDGRGLFLEGKDRVTAAIQTARSTNIFVIFVVLDNPNSRDSILDIKVPIFKGPGELPEIHSYIEEFPFPFYLILRDVNTLPETLGDALRQWFELVTASDGP</sequence>
<gene>
    <name evidence="13" type="primary">MDN1</name>
</gene>
<dbReference type="RefSeq" id="XP_020818710.1">
    <property type="nucleotide sequence ID" value="XM_020963051.1"/>
</dbReference>
<evidence type="ECO:0000259" key="11">
    <source>
        <dbReference type="PROSITE" id="PS50234"/>
    </source>
</evidence>
<dbReference type="FunFam" id="3.40.50.300:FF:000956">
    <property type="entry name" value="Midasin"/>
    <property type="match status" value="1"/>
</dbReference>
<dbReference type="InterPro" id="IPR048617">
    <property type="entry name" value="MDN1_AAA_lid_4"/>
</dbReference>
<dbReference type="InterPro" id="IPR027417">
    <property type="entry name" value="P-loop_NTPase"/>
</dbReference>
<evidence type="ECO:0000256" key="7">
    <source>
        <dbReference type="ARBA" id="ARBA00023186"/>
    </source>
</evidence>
<feature type="compositionally biased region" description="Acidic residues" evidence="10">
    <location>
        <begin position="5179"/>
        <end position="5195"/>
    </location>
</feature>
<name>A0A6P5I9U6_PHACI</name>
<dbReference type="Gene3D" id="3.40.50.300">
    <property type="entry name" value="P-loop containing nucleotide triphosphate hydrolases"/>
    <property type="match status" value="7"/>
</dbReference>
<feature type="compositionally biased region" description="Basic and acidic residues" evidence="10">
    <location>
        <begin position="5140"/>
        <end position="5152"/>
    </location>
</feature>
<evidence type="ECO:0000256" key="1">
    <source>
        <dbReference type="ARBA" id="ARBA00004604"/>
    </source>
</evidence>
<dbReference type="SMART" id="SM00382">
    <property type="entry name" value="AAA"/>
    <property type="match status" value="6"/>
</dbReference>
<evidence type="ECO:0000256" key="2">
    <source>
        <dbReference type="ARBA" id="ARBA00004642"/>
    </source>
</evidence>
<dbReference type="FunCoup" id="A0A6P5I9U6">
    <property type="interactions" value="3407"/>
</dbReference>
<dbReference type="SMART" id="SM00327">
    <property type="entry name" value="VWA"/>
    <property type="match status" value="1"/>
</dbReference>
<dbReference type="InterPro" id="IPR012099">
    <property type="entry name" value="Midasin"/>
</dbReference>
<comment type="similarity">
    <text evidence="3 9">Belongs to the midasin family.</text>
</comment>
<feature type="compositionally biased region" description="Basic and acidic residues" evidence="10">
    <location>
        <begin position="4838"/>
        <end position="4850"/>
    </location>
</feature>
<evidence type="ECO:0000313" key="12">
    <source>
        <dbReference type="Proteomes" id="UP000515140"/>
    </source>
</evidence>
<proteinExistence type="inferred from homology"/>
<dbReference type="GO" id="GO:0005654">
    <property type="term" value="C:nucleoplasm"/>
    <property type="evidence" value="ECO:0007669"/>
    <property type="project" value="UniProtKB-SubCell"/>
</dbReference>
<feature type="compositionally biased region" description="Acidic residues" evidence="10">
    <location>
        <begin position="4741"/>
        <end position="4753"/>
    </location>
</feature>
<organism evidence="12 13">
    <name type="scientific">Phascolarctos cinereus</name>
    <name type="common">Koala</name>
    <dbReference type="NCBI Taxonomy" id="38626"/>
    <lineage>
        <taxon>Eukaryota</taxon>
        <taxon>Metazoa</taxon>
        <taxon>Chordata</taxon>
        <taxon>Craniata</taxon>
        <taxon>Vertebrata</taxon>
        <taxon>Euteleostomi</taxon>
        <taxon>Mammalia</taxon>
        <taxon>Metatheria</taxon>
        <taxon>Diprotodontia</taxon>
        <taxon>Phascolarctidae</taxon>
        <taxon>Phascolarctos</taxon>
    </lineage>
</organism>
<keyword evidence="5 9" id="KW-0547">Nucleotide-binding</keyword>
<feature type="compositionally biased region" description="Polar residues" evidence="10">
    <location>
        <begin position="5153"/>
        <end position="5178"/>
    </location>
</feature>
<feature type="compositionally biased region" description="Basic and acidic residues" evidence="10">
    <location>
        <begin position="4728"/>
        <end position="4740"/>
    </location>
</feature>
<reference evidence="13" key="1">
    <citation type="submission" date="2025-08" db="UniProtKB">
        <authorList>
            <consortium name="RefSeq"/>
        </authorList>
    </citation>
    <scope>IDENTIFICATION</scope>
    <source>
        <tissue evidence="13">Spleen</tissue>
    </source>
</reference>
<dbReference type="InterPro" id="IPR036465">
    <property type="entry name" value="vWFA_dom_sf"/>
</dbReference>
<evidence type="ECO:0000313" key="13">
    <source>
        <dbReference type="RefSeq" id="XP_020818710.1"/>
    </source>
</evidence>
<feature type="compositionally biased region" description="Acidic residues" evidence="10">
    <location>
        <begin position="4919"/>
        <end position="4933"/>
    </location>
</feature>
<feature type="compositionally biased region" description="Acidic residues" evidence="10">
    <location>
        <begin position="5007"/>
        <end position="5021"/>
    </location>
</feature>
<dbReference type="SUPFAM" id="SSF52540">
    <property type="entry name" value="P-loop containing nucleoside triphosphate hydrolases"/>
    <property type="match status" value="6"/>
</dbReference>
<feature type="compositionally biased region" description="Basic and acidic residues" evidence="10">
    <location>
        <begin position="4765"/>
        <end position="4775"/>
    </location>
</feature>
<dbReference type="FunFam" id="3.40.50.300:FF:000142">
    <property type="entry name" value="Midasin"/>
    <property type="match status" value="1"/>
</dbReference>
<evidence type="ECO:0000256" key="5">
    <source>
        <dbReference type="ARBA" id="ARBA00022741"/>
    </source>
</evidence>
<dbReference type="Pfam" id="PF17865">
    <property type="entry name" value="AAA_lid_5"/>
    <property type="match status" value="1"/>
</dbReference>
<feature type="compositionally biased region" description="Acidic residues" evidence="10">
    <location>
        <begin position="4776"/>
        <end position="4789"/>
    </location>
</feature>
<dbReference type="FunFam" id="3.40.50.410:FF:000028">
    <property type="entry name" value="Midasin"/>
    <property type="match status" value="1"/>
</dbReference>
<dbReference type="FunFam" id="3.40.50.300:FF:004709">
    <property type="entry name" value="Midasin"/>
    <property type="match status" value="1"/>
</dbReference>
<feature type="region of interest" description="Disordered" evidence="10">
    <location>
        <begin position="4519"/>
        <end position="4541"/>
    </location>
</feature>
<feature type="compositionally biased region" description="Basic and acidic residues" evidence="10">
    <location>
        <begin position="5071"/>
        <end position="5080"/>
    </location>
</feature>
<feature type="compositionally biased region" description="Acidic residues" evidence="10">
    <location>
        <begin position="4951"/>
        <end position="4976"/>
    </location>
</feature>
<keyword evidence="7 9" id="KW-0143">Chaperone</keyword>
<feature type="compositionally biased region" description="Basic and acidic residues" evidence="10">
    <location>
        <begin position="5196"/>
        <end position="5212"/>
    </location>
</feature>
<evidence type="ECO:0000256" key="9">
    <source>
        <dbReference type="PIRNR" id="PIRNR010340"/>
    </source>
</evidence>
<dbReference type="Pfam" id="PF21108">
    <property type="entry name" value="MDN1_4th"/>
    <property type="match status" value="1"/>
</dbReference>
<feature type="compositionally biased region" description="Basic and acidic residues" evidence="10">
    <location>
        <begin position="519"/>
        <end position="530"/>
    </location>
</feature>
<feature type="compositionally biased region" description="Basic residues" evidence="10">
    <location>
        <begin position="5089"/>
        <end position="5101"/>
    </location>
</feature>
<feature type="compositionally biased region" description="Basic and acidic residues" evidence="10">
    <location>
        <begin position="4695"/>
        <end position="4719"/>
    </location>
</feature>
<feature type="compositionally biased region" description="Basic and acidic residues" evidence="10">
    <location>
        <begin position="5105"/>
        <end position="5115"/>
    </location>
</feature>
<dbReference type="SUPFAM" id="SSF53300">
    <property type="entry name" value="vWA-like"/>
    <property type="match status" value="1"/>
</dbReference>
<dbReference type="CTD" id="23195"/>
<dbReference type="KEGG" id="pcw:110192024"/>
<dbReference type="InParanoid" id="A0A6P5I9U6"/>
<dbReference type="CDD" id="cd01460">
    <property type="entry name" value="vWA_midasin"/>
    <property type="match status" value="1"/>
</dbReference>
<dbReference type="Gene3D" id="3.40.50.410">
    <property type="entry name" value="von Willebrand factor, type A domain"/>
    <property type="match status" value="1"/>
</dbReference>
<dbReference type="GO" id="GO:0030687">
    <property type="term" value="C:preribosome, large subunit precursor"/>
    <property type="evidence" value="ECO:0007669"/>
    <property type="project" value="TreeGrafter"/>
</dbReference>
<evidence type="ECO:0000256" key="8">
    <source>
        <dbReference type="ARBA" id="ARBA00023242"/>
    </source>
</evidence>
<keyword evidence="6 9" id="KW-0067">ATP-binding</keyword>
<dbReference type="GO" id="GO:0005730">
    <property type="term" value="C:nucleolus"/>
    <property type="evidence" value="ECO:0007669"/>
    <property type="project" value="UniProtKB-SubCell"/>
</dbReference>
<dbReference type="CDD" id="cd00009">
    <property type="entry name" value="AAA"/>
    <property type="match status" value="3"/>
</dbReference>
<dbReference type="Proteomes" id="UP000515140">
    <property type="component" value="Unplaced"/>
</dbReference>
<comment type="subcellular location">
    <subcellularLocation>
        <location evidence="1">Nucleus</location>
        <location evidence="1">Nucleolus</location>
    </subcellularLocation>
    <subcellularLocation>
        <location evidence="2">Nucleus</location>
        <location evidence="2">Nucleoplasm</location>
    </subcellularLocation>
</comment>
<dbReference type="GeneID" id="110192024"/>
<keyword evidence="12" id="KW-1185">Reference proteome</keyword>
<dbReference type="FunFam" id="3.40.50.300:FF:000582">
    <property type="entry name" value="Midasin"/>
    <property type="match status" value="1"/>
</dbReference>
<dbReference type="InterPro" id="IPR040848">
    <property type="entry name" value="AAA_lid_7"/>
</dbReference>
<keyword evidence="8 9" id="KW-0539">Nucleus</keyword>
<feature type="region of interest" description="Disordered" evidence="10">
    <location>
        <begin position="500"/>
        <end position="530"/>
    </location>
</feature>
<feature type="compositionally biased region" description="Acidic residues" evidence="10">
    <location>
        <begin position="4530"/>
        <end position="4539"/>
    </location>
</feature>
<dbReference type="GO" id="GO:0000055">
    <property type="term" value="P:ribosomal large subunit export from nucleus"/>
    <property type="evidence" value="ECO:0007669"/>
    <property type="project" value="TreeGrafter"/>
</dbReference>